<protein>
    <recommendedName>
        <fullName evidence="2">3-hydroxyisobutyryl-CoA hydrolase</fullName>
        <ecNumber evidence="2">3.1.2.4</ecNumber>
    </recommendedName>
</protein>
<dbReference type="PANTHER" id="PTHR43176:SF3">
    <property type="entry name" value="3-HYDROXYISOBUTYRYL-COA HYDROLASE, MITOCHONDRIAL"/>
    <property type="match status" value="1"/>
</dbReference>
<dbReference type="InterPro" id="IPR045004">
    <property type="entry name" value="ECH_dom"/>
</dbReference>
<evidence type="ECO:0000256" key="3">
    <source>
        <dbReference type="ARBA" id="ARBA00022801"/>
    </source>
</evidence>
<dbReference type="EMBL" id="CP135443">
    <property type="protein sequence ID" value="WRY33822.1"/>
    <property type="molecule type" value="Genomic_DNA"/>
</dbReference>
<organism evidence="5 6">
    <name type="scientific">Thioclava litoralis</name>
    <dbReference type="NCBI Taxonomy" id="3076557"/>
    <lineage>
        <taxon>Bacteria</taxon>
        <taxon>Pseudomonadati</taxon>
        <taxon>Pseudomonadota</taxon>
        <taxon>Alphaproteobacteria</taxon>
        <taxon>Rhodobacterales</taxon>
        <taxon>Paracoccaceae</taxon>
        <taxon>Thioclava</taxon>
    </lineage>
</organism>
<reference evidence="5 6" key="1">
    <citation type="submission" date="2023-09" db="EMBL/GenBank/DDBJ databases">
        <title>Thioclava shenzhenensis sp. nov., a multidrug resistant bacteria-antagonizing species isolated from coastal seawater.</title>
        <authorList>
            <person name="Long M."/>
        </authorList>
    </citation>
    <scope>NUCLEOTIDE SEQUENCE [LARGE SCALE GENOMIC DNA]</scope>
    <source>
        <strain evidence="5 6">FTW29</strain>
    </source>
</reference>
<dbReference type="CDD" id="cd06558">
    <property type="entry name" value="crotonase-like"/>
    <property type="match status" value="1"/>
</dbReference>
<dbReference type="NCBIfam" id="NF004127">
    <property type="entry name" value="PRK05617.1"/>
    <property type="match status" value="1"/>
</dbReference>
<dbReference type="PANTHER" id="PTHR43176">
    <property type="entry name" value="3-HYDROXYISOBUTYRYL-COA HYDROLASE-RELATED"/>
    <property type="match status" value="1"/>
</dbReference>
<name>A0ABZ1E0S0_9RHOB</name>
<gene>
    <name evidence="5" type="ORF">RPE78_00570</name>
</gene>
<dbReference type="InterPro" id="IPR029045">
    <property type="entry name" value="ClpP/crotonase-like_dom_sf"/>
</dbReference>
<dbReference type="GO" id="GO:0016787">
    <property type="term" value="F:hydrolase activity"/>
    <property type="evidence" value="ECO:0007669"/>
    <property type="project" value="UniProtKB-KW"/>
</dbReference>
<sequence>MDDVHIRIQGRAGRITLTRPKALNALSHPMCLAIERALDDWRENSAVDLVILDAEGERAFCAGGDIAAVYHAGRAGDYALGQAFWRDEYRMNDKLAHYPKPILSFMQGFVMGGGVGLGGHVRHRIIGKTTQVAMPECGIGLIPDVGGTWRLAQAPGYLGEYLGLTGARMGPADALYAGFADRVIAEENWPHLIAALCQSGTVDALPAGELLPEGPLSAARTMIDRCFGADDLAAILVNLERAGDSFALETRQTLERNSALSMAATLRLVRMGREARDIREALSNEFRFTARACESAEFLEGVRAQIIDKDRKPVWRFASGADMQVRVDALLAPLPEDLAINFGAQACPA</sequence>
<proteinExistence type="predicted"/>
<dbReference type="EC" id="3.1.2.4" evidence="2"/>
<evidence type="ECO:0000313" key="6">
    <source>
        <dbReference type="Proteomes" id="UP001623290"/>
    </source>
</evidence>
<evidence type="ECO:0000313" key="5">
    <source>
        <dbReference type="EMBL" id="WRY33822.1"/>
    </source>
</evidence>
<keyword evidence="6" id="KW-1185">Reference proteome</keyword>
<keyword evidence="3 5" id="KW-0378">Hydrolase</keyword>
<feature type="domain" description="Enoyl-CoA hydratase/isomerase" evidence="4">
    <location>
        <begin position="13"/>
        <end position="324"/>
    </location>
</feature>
<evidence type="ECO:0000259" key="4">
    <source>
        <dbReference type="Pfam" id="PF16113"/>
    </source>
</evidence>
<evidence type="ECO:0000256" key="2">
    <source>
        <dbReference type="ARBA" id="ARBA00011915"/>
    </source>
</evidence>
<accession>A0ABZ1E0S0</accession>
<dbReference type="Proteomes" id="UP001623290">
    <property type="component" value="Chromosome"/>
</dbReference>
<dbReference type="RefSeq" id="WP_406720946.1">
    <property type="nucleotide sequence ID" value="NZ_CP135443.1"/>
</dbReference>
<comment type="catalytic activity">
    <reaction evidence="1">
        <text>3-hydroxy-2-methylpropanoyl-CoA + H2O = 3-hydroxy-2-methylpropanoate + CoA + H(+)</text>
        <dbReference type="Rhea" id="RHEA:20888"/>
        <dbReference type="ChEBI" id="CHEBI:11805"/>
        <dbReference type="ChEBI" id="CHEBI:15377"/>
        <dbReference type="ChEBI" id="CHEBI:15378"/>
        <dbReference type="ChEBI" id="CHEBI:57287"/>
        <dbReference type="ChEBI" id="CHEBI:57340"/>
        <dbReference type="EC" id="3.1.2.4"/>
    </reaction>
</comment>
<dbReference type="InterPro" id="IPR032259">
    <property type="entry name" value="HIBYL-CoA-H"/>
</dbReference>
<evidence type="ECO:0000256" key="1">
    <source>
        <dbReference type="ARBA" id="ARBA00001709"/>
    </source>
</evidence>
<dbReference type="Pfam" id="PF16113">
    <property type="entry name" value="ECH_2"/>
    <property type="match status" value="1"/>
</dbReference>
<dbReference type="Gene3D" id="3.90.226.10">
    <property type="entry name" value="2-enoyl-CoA Hydratase, Chain A, domain 1"/>
    <property type="match status" value="1"/>
</dbReference>
<dbReference type="SUPFAM" id="SSF52096">
    <property type="entry name" value="ClpP/crotonase"/>
    <property type="match status" value="1"/>
</dbReference>